<keyword evidence="1" id="KW-1133">Transmembrane helix</keyword>
<dbReference type="GeneID" id="78486196"/>
<keyword evidence="1" id="KW-0472">Membrane</keyword>
<evidence type="ECO:0000313" key="5">
    <source>
        <dbReference type="Proteomes" id="UP000557656"/>
    </source>
</evidence>
<evidence type="ECO:0000313" key="3">
    <source>
        <dbReference type="EMBL" id="NVP29632.1"/>
    </source>
</evidence>
<proteinExistence type="predicted"/>
<feature type="transmembrane region" description="Helical" evidence="1">
    <location>
        <begin position="46"/>
        <end position="71"/>
    </location>
</feature>
<protein>
    <recommendedName>
        <fullName evidence="6">Polysaccharide biosynthesis protein</fullName>
    </recommendedName>
</protein>
<dbReference type="Proteomes" id="UP000557656">
    <property type="component" value="Unassembled WGS sequence"/>
</dbReference>
<dbReference type="RefSeq" id="WP_061780049.1">
    <property type="nucleotide sequence ID" value="NZ_JABEOV010000005.1"/>
</dbReference>
<comment type="caution">
    <text evidence="3">The sequence shown here is derived from an EMBL/GenBank/DDBJ whole genome shotgun (WGS) entry which is preliminary data.</text>
</comment>
<keyword evidence="1" id="KW-0812">Transmembrane</keyword>
<sequence length="83" mass="8753">MAARVRTAWEGLALRLLGVGLCVLAWRVIAHLVAMANHGGRATLVGYALATLGFMAGSLGSALTILGGHVFDEVPVSARWRRV</sequence>
<accession>A0A7Y7QS25</accession>
<evidence type="ECO:0000256" key="1">
    <source>
        <dbReference type="SAM" id="Phobius"/>
    </source>
</evidence>
<dbReference type="EMBL" id="JABYQV010000001">
    <property type="protein sequence ID" value="NVP29632.1"/>
    <property type="molecule type" value="Genomic_DNA"/>
</dbReference>
<evidence type="ECO:0008006" key="6">
    <source>
        <dbReference type="Google" id="ProtNLM"/>
    </source>
</evidence>
<name>A0A7Y7QS25_9SPHN</name>
<feature type="transmembrane region" description="Helical" evidence="1">
    <location>
        <begin position="12"/>
        <end position="34"/>
    </location>
</feature>
<organism evidence="3 4">
    <name type="scientific">Sphingomonas sanguinis</name>
    <dbReference type="NCBI Taxonomy" id="33051"/>
    <lineage>
        <taxon>Bacteria</taxon>
        <taxon>Pseudomonadati</taxon>
        <taxon>Pseudomonadota</taxon>
        <taxon>Alphaproteobacteria</taxon>
        <taxon>Sphingomonadales</taxon>
        <taxon>Sphingomonadaceae</taxon>
        <taxon>Sphingomonas</taxon>
    </lineage>
</organism>
<keyword evidence="5" id="KW-1185">Reference proteome</keyword>
<dbReference type="EMBL" id="JABEOV010000005">
    <property type="protein sequence ID" value="NNG52208.1"/>
    <property type="molecule type" value="Genomic_DNA"/>
</dbReference>
<dbReference type="AlphaFoldDB" id="A0A7Y7QS25"/>
<gene>
    <name evidence="2" type="ORF">HKX05_02440</name>
    <name evidence="3" type="ORF">HLV41_01105</name>
</gene>
<dbReference type="Proteomes" id="UP000531581">
    <property type="component" value="Unassembled WGS sequence"/>
</dbReference>
<evidence type="ECO:0000313" key="2">
    <source>
        <dbReference type="EMBL" id="NNG52208.1"/>
    </source>
</evidence>
<evidence type="ECO:0000313" key="4">
    <source>
        <dbReference type="Proteomes" id="UP000531581"/>
    </source>
</evidence>
<reference evidence="4 5" key="1">
    <citation type="submission" date="2020-05" db="EMBL/GenBank/DDBJ databases">
        <title>Draft Genome Sequences of Sphingomonas sp. Isolated from the International Space Station.</title>
        <authorList>
            <person name="Bijlani S."/>
            <person name="Singh N.K."/>
            <person name="Mason C.E."/>
            <person name="Wang C.C."/>
            <person name="Venkateswaran K."/>
        </authorList>
    </citation>
    <scope>NUCLEOTIDE SEQUENCE [LARGE SCALE GENOMIC DNA]</scope>
    <source>
        <strain evidence="2 5">IIF7SW-B5</strain>
        <strain evidence="3">ISS-IIF7SWP</strain>
    </source>
</reference>